<evidence type="ECO:0000313" key="7">
    <source>
        <dbReference type="Proteomes" id="UP001256547"/>
    </source>
</evidence>
<reference evidence="5 7" key="1">
    <citation type="submission" date="2023-03" db="EMBL/GenBank/DDBJ databases">
        <authorList>
            <person name="Shen W."/>
            <person name="Cai J."/>
        </authorList>
    </citation>
    <scope>NUCLEOTIDE SEQUENCE</scope>
    <source>
        <strain evidence="5">P55-2</strain>
        <strain evidence="4 7">P72-2</strain>
    </source>
</reference>
<proteinExistence type="predicted"/>
<name>A0AAP5KPP5_9ENTE</name>
<evidence type="ECO:0000313" key="6">
    <source>
        <dbReference type="Proteomes" id="UP001245561"/>
    </source>
</evidence>
<accession>A0AAP5KPP5</accession>
<dbReference type="Proteomes" id="UP001245561">
    <property type="component" value="Unassembled WGS sequence"/>
</dbReference>
<evidence type="ECO:0000313" key="4">
    <source>
        <dbReference type="EMBL" id="MDT2596351.1"/>
    </source>
</evidence>
<feature type="domain" description="DUF4767" evidence="3">
    <location>
        <begin position="76"/>
        <end position="212"/>
    </location>
</feature>
<gene>
    <name evidence="5" type="ORF">P7D36_05530</name>
    <name evidence="4" type="ORF">P7D39_04835</name>
</gene>
<evidence type="ECO:0000256" key="2">
    <source>
        <dbReference type="SAM" id="SignalP"/>
    </source>
</evidence>
<dbReference type="EMBL" id="JARPYT010000006">
    <property type="protein sequence ID" value="MDT2636972.1"/>
    <property type="molecule type" value="Genomic_DNA"/>
</dbReference>
<feature type="compositionally biased region" description="Polar residues" evidence="1">
    <location>
        <begin position="31"/>
        <end position="46"/>
    </location>
</feature>
<dbReference type="InterPro" id="IPR031927">
    <property type="entry name" value="DUF4767"/>
</dbReference>
<sequence length="337" mass="37607">MKKLIVGVSIGICLFSLAGCKDQKQTKGSESKNSVKISETYSTTKRTGNKEKTRSHLKKNVPTSSENNKETSETATVWTEQKASELRTFMKNWGNTMGQSYKEYQPGQNVNFYGLNLPDDVLGTKQPIAVNDKIVSAEWSTSGKSSAEYTIVSVYSDAETASYAVRHVYFFGFNKDQPIVLVSMQNQGMPDGALHFTPTENSQLNTGFQNIAGGTSASQPTQDQSTQNTDTWSSIDEAIQFYEAVYKNTSNEISKNIVWENYDRKCWSLVEQNGNRLVLHWANISGAGGSYDEFIKNGETTELIVYDGNASYPASPGYKYTIRNTDHLVIKTEQLWK</sequence>
<keyword evidence="7" id="KW-1185">Reference proteome</keyword>
<organism evidence="5 6">
    <name type="scientific">Enterococcus dongliensis</name>
    <dbReference type="NCBI Taxonomy" id="2559925"/>
    <lineage>
        <taxon>Bacteria</taxon>
        <taxon>Bacillati</taxon>
        <taxon>Bacillota</taxon>
        <taxon>Bacilli</taxon>
        <taxon>Lactobacillales</taxon>
        <taxon>Enterococcaceae</taxon>
        <taxon>Enterococcus</taxon>
    </lineage>
</organism>
<evidence type="ECO:0000259" key="3">
    <source>
        <dbReference type="Pfam" id="PF15983"/>
    </source>
</evidence>
<dbReference type="Proteomes" id="UP001256547">
    <property type="component" value="Unassembled WGS sequence"/>
</dbReference>
<dbReference type="Pfam" id="PF15983">
    <property type="entry name" value="DUF4767"/>
    <property type="match status" value="1"/>
</dbReference>
<feature type="region of interest" description="Disordered" evidence="1">
    <location>
        <begin position="24"/>
        <end position="77"/>
    </location>
</feature>
<evidence type="ECO:0000313" key="5">
    <source>
        <dbReference type="EMBL" id="MDT2636972.1"/>
    </source>
</evidence>
<dbReference type="PROSITE" id="PS51257">
    <property type="entry name" value="PROKAR_LIPOPROTEIN"/>
    <property type="match status" value="1"/>
</dbReference>
<dbReference type="AlphaFoldDB" id="A0AAP5KPP5"/>
<comment type="caution">
    <text evidence="5">The sequence shown here is derived from an EMBL/GenBank/DDBJ whole genome shotgun (WGS) entry which is preliminary data.</text>
</comment>
<evidence type="ECO:0000256" key="1">
    <source>
        <dbReference type="SAM" id="MobiDB-lite"/>
    </source>
</evidence>
<feature type="chain" id="PRO_5042834809" evidence="2">
    <location>
        <begin position="19"/>
        <end position="337"/>
    </location>
</feature>
<keyword evidence="2" id="KW-0732">Signal</keyword>
<dbReference type="RefSeq" id="WP_246022693.1">
    <property type="nucleotide sequence ID" value="NZ_JARPYR010000007.1"/>
</dbReference>
<feature type="signal peptide" evidence="2">
    <location>
        <begin position="1"/>
        <end position="18"/>
    </location>
</feature>
<protein>
    <submittedName>
        <fullName evidence="5">DUF4767 domain-containing protein</fullName>
    </submittedName>
</protein>
<dbReference type="EMBL" id="JARPYR010000007">
    <property type="protein sequence ID" value="MDT2596351.1"/>
    <property type="molecule type" value="Genomic_DNA"/>
</dbReference>